<organism evidence="13 14">
    <name type="scientific">Plesiocystis pacifica SIR-1</name>
    <dbReference type="NCBI Taxonomy" id="391625"/>
    <lineage>
        <taxon>Bacteria</taxon>
        <taxon>Pseudomonadati</taxon>
        <taxon>Myxococcota</taxon>
        <taxon>Polyangia</taxon>
        <taxon>Nannocystales</taxon>
        <taxon>Nannocystaceae</taxon>
        <taxon>Plesiocystis</taxon>
    </lineage>
</organism>
<dbReference type="Pfam" id="PF01926">
    <property type="entry name" value="MMR_HSR1"/>
    <property type="match status" value="1"/>
</dbReference>
<proteinExistence type="inferred from homology"/>
<dbReference type="eggNOG" id="COG0218">
    <property type="taxonomic scope" value="Bacteria"/>
</dbReference>
<accession>A6G040</accession>
<dbReference type="PANTHER" id="PTHR11649">
    <property type="entry name" value="MSS1/TRME-RELATED GTP-BINDING PROTEIN"/>
    <property type="match status" value="1"/>
</dbReference>
<dbReference type="GO" id="GO:0005829">
    <property type="term" value="C:cytosol"/>
    <property type="evidence" value="ECO:0007669"/>
    <property type="project" value="TreeGrafter"/>
</dbReference>
<evidence type="ECO:0000256" key="10">
    <source>
        <dbReference type="HAMAP-Rule" id="MF_00321"/>
    </source>
</evidence>
<sequence>MAKSKSKAGKAKTGKGKRPRWYVHTARFELSAPKLADCPPADLPEIAVAGRSNVGKSSLLNAFTEQRGLARVSRTPGRTRLLNFFHMQLAGPREAQVSLRWVDLPGYGFAKARREVRDSFGPMIESYLRQRDALGGLLVLIDARHGPKDSDFELLEFCREISLPSLLCATKCDKLGAAERGLLPKRFAEAMGIDPRDVLLTSASSGQGLTVADRRGTLGDELARLARRATEPIEVVPPTATPLAPESELPKAPALEPDRKSDPE</sequence>
<evidence type="ECO:0000313" key="14">
    <source>
        <dbReference type="Proteomes" id="UP000005801"/>
    </source>
</evidence>
<keyword evidence="7 10" id="KW-0342">GTP-binding</keyword>
<dbReference type="InterPro" id="IPR019987">
    <property type="entry name" value="GTP-bd_ribosome_bio_YsxC"/>
</dbReference>
<dbReference type="SUPFAM" id="SSF52540">
    <property type="entry name" value="P-loop containing nucleoside triphosphate hydrolases"/>
    <property type="match status" value="1"/>
</dbReference>
<dbReference type="CDD" id="cd01876">
    <property type="entry name" value="YihA_EngB"/>
    <property type="match status" value="1"/>
</dbReference>
<evidence type="ECO:0000256" key="8">
    <source>
        <dbReference type="ARBA" id="ARBA00023210"/>
    </source>
</evidence>
<dbReference type="OrthoDB" id="9804921at2"/>
<keyword evidence="14" id="KW-1185">Reference proteome</keyword>
<keyword evidence="6" id="KW-0460">Magnesium</keyword>
<comment type="function">
    <text evidence="10">Necessary for normal cell division and for the maintenance of normal septation.</text>
</comment>
<keyword evidence="9 10" id="KW-0131">Cell cycle</keyword>
<evidence type="ECO:0000256" key="1">
    <source>
        <dbReference type="ARBA" id="ARBA00001946"/>
    </source>
</evidence>
<dbReference type="GO" id="GO:0046872">
    <property type="term" value="F:metal ion binding"/>
    <property type="evidence" value="ECO:0007669"/>
    <property type="project" value="UniProtKB-KW"/>
</dbReference>
<comment type="cofactor">
    <cofactor evidence="1">
        <name>Mg(2+)</name>
        <dbReference type="ChEBI" id="CHEBI:18420"/>
    </cofactor>
</comment>
<protein>
    <recommendedName>
        <fullName evidence="10">Probable GTP-binding protein EngB</fullName>
    </recommendedName>
</protein>
<evidence type="ECO:0000256" key="6">
    <source>
        <dbReference type="ARBA" id="ARBA00022842"/>
    </source>
</evidence>
<keyword evidence="5 10" id="KW-0547">Nucleotide-binding</keyword>
<feature type="domain" description="EngB-type G" evidence="12">
    <location>
        <begin position="42"/>
        <end position="228"/>
    </location>
</feature>
<evidence type="ECO:0000256" key="7">
    <source>
        <dbReference type="ARBA" id="ARBA00023134"/>
    </source>
</evidence>
<dbReference type="STRING" id="391625.PPSIR1_12678"/>
<dbReference type="GO" id="GO:0005525">
    <property type="term" value="F:GTP binding"/>
    <property type="evidence" value="ECO:0007669"/>
    <property type="project" value="UniProtKB-UniRule"/>
</dbReference>
<dbReference type="AlphaFoldDB" id="A6G040"/>
<feature type="region of interest" description="Disordered" evidence="11">
    <location>
        <begin position="229"/>
        <end position="264"/>
    </location>
</feature>
<evidence type="ECO:0000256" key="11">
    <source>
        <dbReference type="SAM" id="MobiDB-lite"/>
    </source>
</evidence>
<keyword evidence="4" id="KW-0479">Metal-binding</keyword>
<keyword evidence="3 10" id="KW-0132">Cell division</keyword>
<reference evidence="13 14" key="1">
    <citation type="submission" date="2007-06" db="EMBL/GenBank/DDBJ databases">
        <authorList>
            <person name="Shimkets L."/>
            <person name="Ferriera S."/>
            <person name="Johnson J."/>
            <person name="Kravitz S."/>
            <person name="Beeson K."/>
            <person name="Sutton G."/>
            <person name="Rogers Y.-H."/>
            <person name="Friedman R."/>
            <person name="Frazier M."/>
            <person name="Venter J.C."/>
        </authorList>
    </citation>
    <scope>NUCLEOTIDE SEQUENCE [LARGE SCALE GENOMIC DNA]</scope>
    <source>
        <strain evidence="13 14">SIR-1</strain>
    </source>
</reference>
<dbReference type="RefSeq" id="WP_006970089.1">
    <property type="nucleotide sequence ID" value="NZ_ABCS01000008.1"/>
</dbReference>
<dbReference type="InterPro" id="IPR030393">
    <property type="entry name" value="G_ENGB_dom"/>
</dbReference>
<name>A6G040_9BACT</name>
<dbReference type="InterPro" id="IPR027417">
    <property type="entry name" value="P-loop_NTPase"/>
</dbReference>
<dbReference type="Proteomes" id="UP000005801">
    <property type="component" value="Unassembled WGS sequence"/>
</dbReference>
<evidence type="ECO:0000313" key="13">
    <source>
        <dbReference type="EMBL" id="EDM80737.1"/>
    </source>
</evidence>
<dbReference type="NCBIfam" id="TIGR03598">
    <property type="entry name" value="GTPase_YsxC"/>
    <property type="match status" value="1"/>
</dbReference>
<dbReference type="PANTHER" id="PTHR11649:SF13">
    <property type="entry name" value="ENGB-TYPE G DOMAIN-CONTAINING PROTEIN"/>
    <property type="match status" value="1"/>
</dbReference>
<dbReference type="Gene3D" id="3.40.50.300">
    <property type="entry name" value="P-loop containing nucleotide triphosphate hydrolases"/>
    <property type="match status" value="1"/>
</dbReference>
<evidence type="ECO:0000256" key="4">
    <source>
        <dbReference type="ARBA" id="ARBA00022723"/>
    </source>
</evidence>
<dbReference type="InterPro" id="IPR006073">
    <property type="entry name" value="GTP-bd"/>
</dbReference>
<comment type="caution">
    <text evidence="13">The sequence shown here is derived from an EMBL/GenBank/DDBJ whole genome shotgun (WGS) entry which is preliminary data.</text>
</comment>
<gene>
    <name evidence="10" type="primary">engB</name>
    <name evidence="13" type="ORF">PPSIR1_12678</name>
</gene>
<comment type="similarity">
    <text evidence="2 10">Belongs to the TRAFAC class TrmE-Era-EngA-EngB-Septin-like GTPase superfamily. EngB GTPase family.</text>
</comment>
<evidence type="ECO:0000256" key="2">
    <source>
        <dbReference type="ARBA" id="ARBA00009638"/>
    </source>
</evidence>
<keyword evidence="8 10" id="KW-0717">Septation</keyword>
<evidence type="ECO:0000256" key="3">
    <source>
        <dbReference type="ARBA" id="ARBA00022618"/>
    </source>
</evidence>
<evidence type="ECO:0000259" key="12">
    <source>
        <dbReference type="PROSITE" id="PS51706"/>
    </source>
</evidence>
<dbReference type="GO" id="GO:0000917">
    <property type="term" value="P:division septum assembly"/>
    <property type="evidence" value="ECO:0007669"/>
    <property type="project" value="UniProtKB-KW"/>
</dbReference>
<evidence type="ECO:0000256" key="9">
    <source>
        <dbReference type="ARBA" id="ARBA00023306"/>
    </source>
</evidence>
<evidence type="ECO:0000256" key="5">
    <source>
        <dbReference type="ARBA" id="ARBA00022741"/>
    </source>
</evidence>
<dbReference type="PROSITE" id="PS51706">
    <property type="entry name" value="G_ENGB"/>
    <property type="match status" value="1"/>
</dbReference>
<dbReference type="EMBL" id="ABCS01000008">
    <property type="protein sequence ID" value="EDM80737.1"/>
    <property type="molecule type" value="Genomic_DNA"/>
</dbReference>
<dbReference type="HAMAP" id="MF_00321">
    <property type="entry name" value="GTPase_EngB"/>
    <property type="match status" value="1"/>
</dbReference>